<dbReference type="Proteomes" id="UP001206572">
    <property type="component" value="Unassembled WGS sequence"/>
</dbReference>
<keyword evidence="9" id="KW-0969">Cilium</keyword>
<dbReference type="InterPro" id="IPR022781">
    <property type="entry name" value="Flagellar_biosynth_FliO"/>
</dbReference>
<feature type="transmembrane region" description="Helical" evidence="7">
    <location>
        <begin position="100"/>
        <end position="122"/>
    </location>
</feature>
<evidence type="ECO:0000313" key="9">
    <source>
        <dbReference type="EMBL" id="MCS0595074.1"/>
    </source>
</evidence>
<dbReference type="PANTHER" id="PTHR38766:SF1">
    <property type="entry name" value="FLAGELLAR PROTEIN FLIO"/>
    <property type="match status" value="1"/>
</dbReference>
<feature type="compositionally biased region" description="Low complexity" evidence="8">
    <location>
        <begin position="29"/>
        <end position="40"/>
    </location>
</feature>
<dbReference type="PANTHER" id="PTHR38766">
    <property type="entry name" value="FLAGELLAR PROTEIN FLIO"/>
    <property type="match status" value="1"/>
</dbReference>
<keyword evidence="3 7" id="KW-1133">Transmembrane helix</keyword>
<feature type="compositionally biased region" description="Low complexity" evidence="8">
    <location>
        <begin position="1"/>
        <end position="14"/>
    </location>
</feature>
<feature type="region of interest" description="Disordered" evidence="8">
    <location>
        <begin position="1"/>
        <end position="68"/>
    </location>
</feature>
<keyword evidence="9" id="KW-0282">Flagellum</keyword>
<evidence type="ECO:0000313" key="10">
    <source>
        <dbReference type="Proteomes" id="UP001206572"/>
    </source>
</evidence>
<accession>A0ABT2AFQ4</accession>
<dbReference type="InterPro" id="IPR052205">
    <property type="entry name" value="FliO/MopB"/>
</dbReference>
<comment type="caution">
    <text evidence="9">The sequence shown here is derived from an EMBL/GenBank/DDBJ whole genome shotgun (WGS) entry which is preliminary data.</text>
</comment>
<evidence type="ECO:0000256" key="4">
    <source>
        <dbReference type="ARBA" id="ARBA00023136"/>
    </source>
</evidence>
<keyword evidence="1 7" id="KW-1003">Cell membrane</keyword>
<keyword evidence="10" id="KW-1185">Reference proteome</keyword>
<evidence type="ECO:0000256" key="3">
    <source>
        <dbReference type="ARBA" id="ARBA00022989"/>
    </source>
</evidence>
<sequence>MQAAPAPAPAATAPIPAPAPASQETQPLPRGATTAGRPATPARPAPSGPVSTPVQVSGPADPANVPATEAPATAPALEPAPVQRPPQVVMPASAAPSTGGLLQTILALVLVLGILLGLAWFLKRFGPRGMMGGANVKLVGALNIGGRERIMVVEVGDQWIVVGASPGRVNALATMPRQEGAQEHAQLAGHAAPAASFGDWLKKTIDKRNAN</sequence>
<gene>
    <name evidence="9" type="primary">fliO</name>
    <name evidence="9" type="ORF">NX780_01785</name>
</gene>
<dbReference type="RefSeq" id="WP_258826153.1">
    <property type="nucleotide sequence ID" value="NZ_JANUHA010000001.1"/>
</dbReference>
<keyword evidence="9" id="KW-0966">Cell projection</keyword>
<keyword evidence="5 7" id="KW-0975">Bacterial flagellum</keyword>
<evidence type="ECO:0000256" key="1">
    <source>
        <dbReference type="ARBA" id="ARBA00022475"/>
    </source>
</evidence>
<evidence type="ECO:0000256" key="2">
    <source>
        <dbReference type="ARBA" id="ARBA00022692"/>
    </source>
</evidence>
<comment type="similarity">
    <text evidence="6 7">Belongs to the FliO/MopB family.</text>
</comment>
<evidence type="ECO:0000256" key="5">
    <source>
        <dbReference type="ARBA" id="ARBA00023143"/>
    </source>
</evidence>
<protein>
    <recommendedName>
        <fullName evidence="7">Flagellar protein</fullName>
    </recommendedName>
</protein>
<proteinExistence type="inferred from homology"/>
<comment type="subcellular location">
    <subcellularLocation>
        <location evidence="7">Cell membrane</location>
    </subcellularLocation>
    <subcellularLocation>
        <location evidence="7">Bacterial flagellum basal body</location>
    </subcellularLocation>
</comment>
<evidence type="ECO:0000256" key="8">
    <source>
        <dbReference type="SAM" id="MobiDB-lite"/>
    </source>
</evidence>
<organism evidence="9 10">
    <name type="scientific">Massilia agri</name>
    <dbReference type="NCBI Taxonomy" id="1886785"/>
    <lineage>
        <taxon>Bacteria</taxon>
        <taxon>Pseudomonadati</taxon>
        <taxon>Pseudomonadota</taxon>
        <taxon>Betaproteobacteria</taxon>
        <taxon>Burkholderiales</taxon>
        <taxon>Oxalobacteraceae</taxon>
        <taxon>Telluria group</taxon>
        <taxon>Massilia</taxon>
    </lineage>
</organism>
<keyword evidence="2 7" id="KW-0812">Transmembrane</keyword>
<reference evidence="9 10" key="1">
    <citation type="submission" date="2022-08" db="EMBL/GenBank/DDBJ databases">
        <title>Reclassification of Massilia species as members of the genera Telluria, Duganella, Pseudoduganella, Mokoshia gen. nov. and Zemynaea gen. nov. using orthogonal and non-orthogonal genome-based approaches.</title>
        <authorList>
            <person name="Bowman J.P."/>
        </authorList>
    </citation>
    <scope>NUCLEOTIDE SEQUENCE [LARGE SCALE GENOMIC DNA]</scope>
    <source>
        <strain evidence="9 10">JCM 31661</strain>
    </source>
</reference>
<name>A0ABT2AFQ4_9BURK</name>
<keyword evidence="4 7" id="KW-0472">Membrane</keyword>
<dbReference type="Pfam" id="PF04347">
    <property type="entry name" value="FliO"/>
    <property type="match status" value="1"/>
</dbReference>
<evidence type="ECO:0000256" key="6">
    <source>
        <dbReference type="ARBA" id="ARBA00037937"/>
    </source>
</evidence>
<evidence type="ECO:0000256" key="7">
    <source>
        <dbReference type="RuleBase" id="RU362064"/>
    </source>
</evidence>
<dbReference type="NCBIfam" id="TIGR03500">
    <property type="entry name" value="FliO_TIGR"/>
    <property type="match status" value="1"/>
</dbReference>
<dbReference type="EMBL" id="JANUHA010000001">
    <property type="protein sequence ID" value="MCS0595074.1"/>
    <property type="molecule type" value="Genomic_DNA"/>
</dbReference>